<dbReference type="Gene3D" id="1.10.357.30">
    <property type="entry name" value="Exocyst complex subunit Sec15 C-terminal domain, N-terminal subdomain"/>
    <property type="match status" value="1"/>
</dbReference>
<comment type="function">
    <text evidence="5">Component of the exocyst complex involved in the docking of exocytic vesicles with fusion sites on the plasma membrane.</text>
</comment>
<dbReference type="FunFam" id="1.10.357.30:FF:000004">
    <property type="entry name" value="Exocyst complex component SEC15"/>
    <property type="match status" value="1"/>
</dbReference>
<dbReference type="Gene3D" id="1.20.58.670">
    <property type="entry name" value="Dsl1p vesicle tethering complex, Tip20p subunit, domain D"/>
    <property type="match status" value="1"/>
</dbReference>
<dbReference type="RefSeq" id="XP_019030834.1">
    <property type="nucleotide sequence ID" value="XM_019177253.1"/>
</dbReference>
<dbReference type="GO" id="GO:0006893">
    <property type="term" value="P:Golgi to plasma membrane transport"/>
    <property type="evidence" value="ECO:0007669"/>
    <property type="project" value="TreeGrafter"/>
</dbReference>
<evidence type="ECO:0000256" key="3">
    <source>
        <dbReference type="ARBA" id="ARBA00022483"/>
    </source>
</evidence>
<keyword evidence="3 5" id="KW-0268">Exocytosis</keyword>
<dbReference type="GeneID" id="30194372"/>
<dbReference type="Pfam" id="PF04091">
    <property type="entry name" value="Sec15_C"/>
    <property type="match status" value="1"/>
</dbReference>
<keyword evidence="9" id="KW-1185">Reference proteome</keyword>
<evidence type="ECO:0000256" key="1">
    <source>
        <dbReference type="ARBA" id="ARBA00007944"/>
    </source>
</evidence>
<dbReference type="InterPro" id="IPR046361">
    <property type="entry name" value="EXOC6/Sec15_C"/>
</dbReference>
<dbReference type="InterPro" id="IPR042045">
    <property type="entry name" value="EXOC6/Sec15_C_dom1"/>
</dbReference>
<reference evidence="8 9" key="1">
    <citation type="submission" date="2016-06" db="EMBL/GenBank/DDBJ databases">
        <title>Evolution of pathogenesis and genome organization in the Tremellales.</title>
        <authorList>
            <person name="Cuomo C."/>
            <person name="Litvintseva A."/>
            <person name="Heitman J."/>
            <person name="Chen Y."/>
            <person name="Sun S."/>
            <person name="Springer D."/>
            <person name="Dromer F."/>
            <person name="Young S."/>
            <person name="Zeng Q."/>
            <person name="Chapman S."/>
            <person name="Gujja S."/>
            <person name="Saif S."/>
            <person name="Birren B."/>
        </authorList>
    </citation>
    <scope>NUCLEOTIDE SEQUENCE [LARGE SCALE GENOMIC DNA]</scope>
    <source>
        <strain evidence="8 9">CBS 7118</strain>
    </source>
</reference>
<dbReference type="PIRSF" id="PIRSF025007">
    <property type="entry name" value="Sec15"/>
    <property type="match status" value="1"/>
</dbReference>
<keyword evidence="2 5" id="KW-0813">Transport</keyword>
<dbReference type="InterPro" id="IPR042044">
    <property type="entry name" value="EXOC6PINT-1/Sec15/Tip20_C_dom2"/>
</dbReference>
<feature type="domain" description="Exocyst complex component EXOC6/Sec15 N-terminal" evidence="7">
    <location>
        <begin position="69"/>
        <end position="239"/>
    </location>
</feature>
<evidence type="ECO:0000313" key="9">
    <source>
        <dbReference type="Proteomes" id="UP000094819"/>
    </source>
</evidence>
<dbReference type="OrthoDB" id="10267033at2759"/>
<dbReference type="AlphaFoldDB" id="A0A1E3J093"/>
<dbReference type="EMBL" id="AWGH01000015">
    <property type="protein sequence ID" value="ODN94303.1"/>
    <property type="molecule type" value="Genomic_DNA"/>
</dbReference>
<evidence type="ECO:0000259" key="6">
    <source>
        <dbReference type="Pfam" id="PF04091"/>
    </source>
</evidence>
<feature type="domain" description="Exocyst complex subunit EXOC6/Sec15 C-terminal" evidence="6">
    <location>
        <begin position="422"/>
        <end position="768"/>
    </location>
</feature>
<dbReference type="GO" id="GO:0016020">
    <property type="term" value="C:membrane"/>
    <property type="evidence" value="ECO:0007669"/>
    <property type="project" value="TreeGrafter"/>
</dbReference>
<keyword evidence="4" id="KW-0175">Coiled coil</keyword>
<dbReference type="InterPro" id="IPR007225">
    <property type="entry name" value="EXOC6/Sec15"/>
</dbReference>
<dbReference type="PANTHER" id="PTHR12702:SF0">
    <property type="entry name" value="EXOCYST COMPLEX COMPONENT 6"/>
    <property type="match status" value="1"/>
</dbReference>
<proteinExistence type="inferred from homology"/>
<dbReference type="GO" id="GO:0090522">
    <property type="term" value="P:vesicle tethering involved in exocytosis"/>
    <property type="evidence" value="ECO:0007669"/>
    <property type="project" value="UniProtKB-UniRule"/>
</dbReference>
<gene>
    <name evidence="8" type="ORF">L198_05159</name>
</gene>
<evidence type="ECO:0000256" key="4">
    <source>
        <dbReference type="ARBA" id="ARBA00023054"/>
    </source>
</evidence>
<name>A0A1E3J093_9TREE</name>
<evidence type="ECO:0000256" key="2">
    <source>
        <dbReference type="ARBA" id="ARBA00022448"/>
    </source>
</evidence>
<dbReference type="PANTHER" id="PTHR12702">
    <property type="entry name" value="SEC15"/>
    <property type="match status" value="1"/>
</dbReference>
<dbReference type="InterPro" id="IPR048359">
    <property type="entry name" value="EXOC6_Sec15_N"/>
</dbReference>
<sequence length="801" mass="89792">MIRKQRPTFTNAELEMQLQQVCPPLRLSHAHPPQINLDPTSTTENLEALAPLIKSIQDTDSEQLYLKSLDAFVDEKEKEIEAICAGNYEDFVSSVSNLLTIRQGTGHLRRRIGELDGQMGDVGRALGEKATQKRALLEQKKVARNMDDAIETLQACLRLLDLVHRVSDMVREGKYWGALRSLEDLLHLPPASISQTPFYAHVMSSLPSLRLSIKDAVTASTKSWLFDVRESSAKVGKVALDQMSVRIKKWRARREKEGGDRLARVGGSLELVHNERVEFDALDNDEINVDFRPLYQCIHIYEALGAKTELQRTFQDDRKTQAALILSSRMATTPATLVTTLPLLLQELVGFFVIESHVLDTMPEFRTQRDVDELWDEMCKNIVDVMGQGLKGCSDPEVFLSTKSEVLLFVQTLDVYGYNISELNGLLIALFERYSELLLNKFSSDFEQASIVTDDDNQPMMVNDQEEFDQVAGVCWLATGEAESLAMQGFPQAMPFSQTYPMCCINTRNFVDQFYQFTDGVAQQHLDIDEVLRKSLDGLLSTHVSKQIAKRLLSMANLSQIAQIVINLEHFLTACDELESVLMNLRASQRGGPIKLSAGASFTSTLAIAQSRIDSVVNSKLESFFELAEYDWTPARPQSTVEEPSTYVFEMITFLTAYVDSVLIGLSEEVKTRAYSNALGRINKWLMDTLTGSSVPRLNESALASVLADVTFIETEIKRLEKRELDRVFDETINIILSDAVQAYMEPSVRSVSYPSVKPLRLAMILAKLGKAAAAQGGQANLFKAERRRGEADEVARLARK</sequence>
<comment type="similarity">
    <text evidence="1 5">Belongs to the SEC15 family.</text>
</comment>
<evidence type="ECO:0000256" key="5">
    <source>
        <dbReference type="PIRNR" id="PIRNR025007"/>
    </source>
</evidence>
<dbReference type="Pfam" id="PF20651">
    <property type="entry name" value="EXOC6_Sec15_N"/>
    <property type="match status" value="1"/>
</dbReference>
<dbReference type="GO" id="GO:0000145">
    <property type="term" value="C:exocyst"/>
    <property type="evidence" value="ECO:0007669"/>
    <property type="project" value="UniProtKB-UniRule"/>
</dbReference>
<comment type="caution">
    <text evidence="8">The sequence shown here is derived from an EMBL/GenBank/DDBJ whole genome shotgun (WGS) entry which is preliminary data.</text>
</comment>
<dbReference type="GO" id="GO:0006886">
    <property type="term" value="P:intracellular protein transport"/>
    <property type="evidence" value="ECO:0007669"/>
    <property type="project" value="InterPro"/>
</dbReference>
<evidence type="ECO:0000313" key="8">
    <source>
        <dbReference type="EMBL" id="ODN94303.1"/>
    </source>
</evidence>
<organism evidence="8 9">
    <name type="scientific">Cryptococcus wingfieldii CBS 7118</name>
    <dbReference type="NCBI Taxonomy" id="1295528"/>
    <lineage>
        <taxon>Eukaryota</taxon>
        <taxon>Fungi</taxon>
        <taxon>Dikarya</taxon>
        <taxon>Basidiomycota</taxon>
        <taxon>Agaricomycotina</taxon>
        <taxon>Tremellomycetes</taxon>
        <taxon>Tremellales</taxon>
        <taxon>Cryptococcaceae</taxon>
        <taxon>Cryptococcus</taxon>
    </lineage>
</organism>
<dbReference type="Proteomes" id="UP000094819">
    <property type="component" value="Unassembled WGS sequence"/>
</dbReference>
<accession>A0A1E3J093</accession>
<protein>
    <recommendedName>
        <fullName evidence="5">Exocyst complex component SEC15</fullName>
    </recommendedName>
</protein>
<evidence type="ECO:0000259" key="7">
    <source>
        <dbReference type="Pfam" id="PF20651"/>
    </source>
</evidence>